<keyword evidence="1" id="KW-0812">Transmembrane</keyword>
<dbReference type="InterPro" id="IPR019284">
    <property type="entry name" value="RP532"/>
</dbReference>
<evidence type="ECO:0000313" key="2">
    <source>
        <dbReference type="EMBL" id="MFK7642871.1"/>
    </source>
</evidence>
<protein>
    <submittedName>
        <fullName evidence="2">DUF2335 domain-containing protein</fullName>
    </submittedName>
</protein>
<dbReference type="EMBL" id="JBJGEB010000012">
    <property type="protein sequence ID" value="MFK7642871.1"/>
    <property type="molecule type" value="Genomic_DNA"/>
</dbReference>
<dbReference type="Proteomes" id="UP001621964">
    <property type="component" value="Unassembled WGS sequence"/>
</dbReference>
<dbReference type="Pfam" id="PF10097">
    <property type="entry name" value="DUF2335"/>
    <property type="match status" value="1"/>
</dbReference>
<comment type="caution">
    <text evidence="2">The sequence shown here is derived from an EMBL/GenBank/DDBJ whole genome shotgun (WGS) entry which is preliminary data.</text>
</comment>
<reference evidence="2 3" key="1">
    <citation type="submission" date="2024-11" db="EMBL/GenBank/DDBJ databases">
        <authorList>
            <person name="Mikucki A.G."/>
            <person name="Kahler C.M."/>
        </authorList>
    </citation>
    <scope>NUCLEOTIDE SEQUENCE [LARGE SCALE GENOMIC DNA]</scope>
    <source>
        <strain evidence="2 3">EXNM717</strain>
    </source>
</reference>
<dbReference type="RefSeq" id="WP_405386905.1">
    <property type="nucleotide sequence ID" value="NZ_JBJGEB010000012.1"/>
</dbReference>
<feature type="transmembrane region" description="Helical" evidence="1">
    <location>
        <begin position="92"/>
        <end position="110"/>
    </location>
</feature>
<keyword evidence="1" id="KW-0472">Membrane</keyword>
<sequence length="139" mass="15213">MTVSDENAAQQVVDTVVKSPELVEQILSDENVQVMIAQRFHSGPLPSPSDLAQYNAIISNGADRIMTMAEKEQEARHANRLQIQAFNMRGQIYGFISVIMILLFAGFLVWRGHPTAAVSLVCGTVVALATVFVIGRRQG</sequence>
<proteinExistence type="predicted"/>
<keyword evidence="3" id="KW-1185">Reference proteome</keyword>
<accession>A0ABW8Q5K3</accession>
<gene>
    <name evidence="2" type="ORF">ACI43T_10295</name>
</gene>
<keyword evidence="1" id="KW-1133">Transmembrane helix</keyword>
<organism evidence="2 3">
    <name type="scientific">Neisseria oralis</name>
    <dbReference type="NCBI Taxonomy" id="1107316"/>
    <lineage>
        <taxon>Bacteria</taxon>
        <taxon>Pseudomonadati</taxon>
        <taxon>Pseudomonadota</taxon>
        <taxon>Betaproteobacteria</taxon>
        <taxon>Neisseriales</taxon>
        <taxon>Neisseriaceae</taxon>
        <taxon>Neisseria</taxon>
    </lineage>
</organism>
<evidence type="ECO:0000313" key="3">
    <source>
        <dbReference type="Proteomes" id="UP001621964"/>
    </source>
</evidence>
<feature type="transmembrane region" description="Helical" evidence="1">
    <location>
        <begin position="116"/>
        <end position="135"/>
    </location>
</feature>
<name>A0ABW8Q5K3_9NEIS</name>
<evidence type="ECO:0000256" key="1">
    <source>
        <dbReference type="SAM" id="Phobius"/>
    </source>
</evidence>